<name>A0AAW0FF84_9APHY</name>
<feature type="compositionally biased region" description="Polar residues" evidence="2">
    <location>
        <begin position="328"/>
        <end position="339"/>
    </location>
</feature>
<gene>
    <name evidence="3" type="ORF">QCA50_019463</name>
</gene>
<feature type="compositionally biased region" description="Acidic residues" evidence="2">
    <location>
        <begin position="364"/>
        <end position="376"/>
    </location>
</feature>
<sequence>MFAINTNAGPLYDFNSFANFFNEYQRYQQQQQEQQRQQQLAQARPKIIKKLETEDKYQIQIFKRYGNFDSYEVRVLKSSSFNFNNLINLVIESREDEFRKAFQFNLEDIEVGEIDWEYFENDNVLVLNIPKKIKYCTDDLTDALGSILFGYDPRTSFSTQRQLKQQEAERAEQEIKRAAEEKAKRVAEEKVRREAEVKARKEAELKARKEAELKARQEAELKAKQEAELKAKQEAELKAKQEAEEKARREAEQQARREAQEKARQEAEKARQTRQEAEKKTEQAAPREEEYARAIRQQQEFISQLFGAHPLFQQLSPFFEQAIPKAEPNSNVESNSTPSKNEKPEVTKVDSGNQEETIKPTSYESDEESISSEAETEASTPETKPNVKVLKSAEKDSSLSPLHKHPSIEEVEDEEFVMFRKKFGQ</sequence>
<proteinExistence type="predicted"/>
<comment type="caution">
    <text evidence="3">The sequence shown here is derived from an EMBL/GenBank/DDBJ whole genome shotgun (WGS) entry which is preliminary data.</text>
</comment>
<evidence type="ECO:0000313" key="4">
    <source>
        <dbReference type="Proteomes" id="UP001385951"/>
    </source>
</evidence>
<feature type="region of interest" description="Disordered" evidence="2">
    <location>
        <begin position="233"/>
        <end position="292"/>
    </location>
</feature>
<feature type="region of interest" description="Disordered" evidence="2">
    <location>
        <begin position="322"/>
        <end position="407"/>
    </location>
</feature>
<dbReference type="Proteomes" id="UP001385951">
    <property type="component" value="Unassembled WGS sequence"/>
</dbReference>
<keyword evidence="1" id="KW-0175">Coiled coil</keyword>
<dbReference type="EMBL" id="JASBNA010000086">
    <property type="protein sequence ID" value="KAK7677554.1"/>
    <property type="molecule type" value="Genomic_DNA"/>
</dbReference>
<dbReference type="AlphaFoldDB" id="A0AAW0FF84"/>
<protein>
    <submittedName>
        <fullName evidence="3">Uncharacterized protein</fullName>
    </submittedName>
</protein>
<keyword evidence="4" id="KW-1185">Reference proteome</keyword>
<accession>A0AAW0FF84</accession>
<evidence type="ECO:0000256" key="1">
    <source>
        <dbReference type="SAM" id="Coils"/>
    </source>
</evidence>
<evidence type="ECO:0000313" key="3">
    <source>
        <dbReference type="EMBL" id="KAK7677554.1"/>
    </source>
</evidence>
<organism evidence="3 4">
    <name type="scientific">Cerrena zonata</name>
    <dbReference type="NCBI Taxonomy" id="2478898"/>
    <lineage>
        <taxon>Eukaryota</taxon>
        <taxon>Fungi</taxon>
        <taxon>Dikarya</taxon>
        <taxon>Basidiomycota</taxon>
        <taxon>Agaricomycotina</taxon>
        <taxon>Agaricomycetes</taxon>
        <taxon>Polyporales</taxon>
        <taxon>Cerrenaceae</taxon>
        <taxon>Cerrena</taxon>
    </lineage>
</organism>
<reference evidence="3 4" key="1">
    <citation type="submission" date="2022-09" db="EMBL/GenBank/DDBJ databases">
        <authorList>
            <person name="Palmer J.M."/>
        </authorList>
    </citation>
    <scope>NUCLEOTIDE SEQUENCE [LARGE SCALE GENOMIC DNA]</scope>
    <source>
        <strain evidence="3 4">DSM 7382</strain>
    </source>
</reference>
<evidence type="ECO:0000256" key="2">
    <source>
        <dbReference type="SAM" id="MobiDB-lite"/>
    </source>
</evidence>
<feature type="coiled-coil region" evidence="1">
    <location>
        <begin position="17"/>
        <end position="44"/>
    </location>
</feature>